<accession>A0A9P1GT07</accession>
<name>A0A9P1GT07_9DINO</name>
<keyword evidence="1" id="KW-0238">DNA-binding</keyword>
<dbReference type="SUPFAM" id="SSF47095">
    <property type="entry name" value="HMG-box"/>
    <property type="match status" value="2"/>
</dbReference>
<dbReference type="InterPro" id="IPR009071">
    <property type="entry name" value="HMG_box_dom"/>
</dbReference>
<sequence length="1102" mass="122661">MAMEQPKKVAGGAYGQFLAEKRPELQAECKGQPITAITKLASERFKALSEEEKAVYQEKFEAAKAKYDEKMEAFLANGGEKKARKSRKEAVKKKKDPDAPKKPAGGAYGCFMAKNRPSFQEQCKGQPATAVSKLGSAKWKELSEKEKAVYEDEYKKKLEEYQEAKKSYVPPVRDDAEEPATKRRKVKEQKEAAKAAEAEAKAEAKKAGKAEATPKASPKGNPENVKLEAAIKAKAEKLGYKDSLVKLAARPEVIATGKSQGDLLKALEENRGRLHPAKRAILGAQSRAGPMLSRNWGSAEAAADCTLNSHVKRLKDIVFETRKSQTFAARTAAMVAPCRAACILADLVSIFTDLQQLPDPTCSPLRFTQGNAESSSDAEAQSVGSRPKKSQSEAPVILVHEGDDAHSLAVQFCAEHGLQDELVPPLASHIAEKMKLARAKPVVPAKQKAKDPKVTEQVKKPQVCWSCGNPFSRDVQFCRRCGTRRAWPQGTIATSQSAGVSTDSTPKRQSMTSTESRTPRANGAKQGASSPRFLRLFEDSVQRKFRMQRLKNQVEKDEAQRLQSSMQVAPGTARYAAWQRRSTDLGAAPGERLHNDAARRALKMRHLQEMRDELQRQQEEQEATFKPVIEVSQRRIQGTSRSLQDPAGLKTRMKMERLRNIKEQAEMDGCTFKPDIDQKSAEMISQRLARLKITGTLYDSLYEDAVRRRERHLESVRALPPGVTFQPDIGMDPSKASMETKEDFINRLAYSRSYSDRWVSLRRQKQESDRQSKDLGGQPEFHPRTGRGPFIERNKDGLPIGDFLFGLGRRGSATPQALSEEAPLTPQVGENSRQLFEETKQRTFRLLFDLLTSKDAEGELQAESICLDGLDADLRSFLQPMVSFLESTGQRMEFEAFCSALDYQRQHAAMPTAHLFTQRGSRIWKEKAANPEMPVPKIDQNSARLASKRRSRSVPLHVQLFRERDVRDARMEERRLLAEEVELQECTFRPRLCHRDRIRALRRSLSPRSFQQDSMGFTSSPSPSPRRDGYPMPEPCEVPPPRTPRGPGAPGGPGPVSSVGASSAMWMAKSQIPRPDDQALPLHTPPGPHLPAPSPTASRGSA</sequence>
<feature type="DNA-binding region" description="HMG box" evidence="1">
    <location>
        <begin position="7"/>
        <end position="75"/>
    </location>
</feature>
<feature type="region of interest" description="Disordered" evidence="2">
    <location>
        <begin position="1004"/>
        <end position="1102"/>
    </location>
</feature>
<dbReference type="AlphaFoldDB" id="A0A9P1GT07"/>
<feature type="region of interest" description="Disordered" evidence="2">
    <location>
        <begin position="165"/>
        <end position="223"/>
    </location>
</feature>
<reference evidence="5" key="2">
    <citation type="submission" date="2024-04" db="EMBL/GenBank/DDBJ databases">
        <authorList>
            <person name="Chen Y."/>
            <person name="Shah S."/>
            <person name="Dougan E. K."/>
            <person name="Thang M."/>
            <person name="Chan C."/>
        </authorList>
    </citation>
    <scope>NUCLEOTIDE SEQUENCE [LARGE SCALE GENOMIC DNA]</scope>
</reference>
<dbReference type="Pfam" id="PF00505">
    <property type="entry name" value="HMG_box"/>
    <property type="match status" value="2"/>
</dbReference>
<dbReference type="Gene3D" id="1.10.30.10">
    <property type="entry name" value="High mobility group box domain"/>
    <property type="match status" value="2"/>
</dbReference>
<dbReference type="PANTHER" id="PTHR35381">
    <property type="entry name" value="EF-HAND DOMAIN-CONTAINING PROTEIN"/>
    <property type="match status" value="1"/>
</dbReference>
<evidence type="ECO:0000259" key="3">
    <source>
        <dbReference type="PROSITE" id="PS50118"/>
    </source>
</evidence>
<organism evidence="4">
    <name type="scientific">Cladocopium goreaui</name>
    <dbReference type="NCBI Taxonomy" id="2562237"/>
    <lineage>
        <taxon>Eukaryota</taxon>
        <taxon>Sar</taxon>
        <taxon>Alveolata</taxon>
        <taxon>Dinophyceae</taxon>
        <taxon>Suessiales</taxon>
        <taxon>Symbiodiniaceae</taxon>
        <taxon>Cladocopium</taxon>
    </lineage>
</organism>
<gene>
    <name evidence="4" type="ORF">C1SCF055_LOCUS44915</name>
</gene>
<dbReference type="CDD" id="cd00084">
    <property type="entry name" value="HMG-box_SF"/>
    <property type="match status" value="2"/>
</dbReference>
<feature type="domain" description="HMG box" evidence="3">
    <location>
        <begin position="101"/>
        <end position="169"/>
    </location>
</feature>
<feature type="compositionally biased region" description="Pro residues" evidence="2">
    <location>
        <begin position="1083"/>
        <end position="1094"/>
    </location>
</feature>
<evidence type="ECO:0000313" key="5">
    <source>
        <dbReference type="EMBL" id="CAL1173877.1"/>
    </source>
</evidence>
<dbReference type="OrthoDB" id="435155at2759"/>
<dbReference type="SMART" id="SM00398">
    <property type="entry name" value="HMG"/>
    <property type="match status" value="2"/>
</dbReference>
<feature type="compositionally biased region" description="Polar residues" evidence="2">
    <location>
        <begin position="366"/>
        <end position="384"/>
    </location>
</feature>
<dbReference type="EMBL" id="CAMXCT010006814">
    <property type="protein sequence ID" value="CAI4020502.1"/>
    <property type="molecule type" value="Genomic_DNA"/>
</dbReference>
<feature type="compositionally biased region" description="Pro residues" evidence="2">
    <location>
        <begin position="1032"/>
        <end position="1044"/>
    </location>
</feature>
<dbReference type="GO" id="GO:0005634">
    <property type="term" value="C:nucleus"/>
    <property type="evidence" value="ECO:0007669"/>
    <property type="project" value="UniProtKB-UniRule"/>
</dbReference>
<feature type="compositionally biased region" description="Basic residues" evidence="2">
    <location>
        <begin position="82"/>
        <end position="94"/>
    </location>
</feature>
<feature type="compositionally biased region" description="Basic and acidic residues" evidence="2">
    <location>
        <begin position="188"/>
        <end position="209"/>
    </location>
</feature>
<evidence type="ECO:0000313" key="6">
    <source>
        <dbReference type="EMBL" id="CAL4807814.1"/>
    </source>
</evidence>
<dbReference type="EMBL" id="CAMXCT020006814">
    <property type="protein sequence ID" value="CAL1173877.1"/>
    <property type="molecule type" value="Genomic_DNA"/>
</dbReference>
<feature type="DNA-binding region" description="HMG box" evidence="1">
    <location>
        <begin position="101"/>
        <end position="169"/>
    </location>
</feature>
<dbReference type="Proteomes" id="UP001152797">
    <property type="component" value="Unassembled WGS sequence"/>
</dbReference>
<dbReference type="PANTHER" id="PTHR35381:SF1">
    <property type="entry name" value="EF-HAND DOMAIN-CONTAINING PROTEIN"/>
    <property type="match status" value="1"/>
</dbReference>
<evidence type="ECO:0000313" key="7">
    <source>
        <dbReference type="Proteomes" id="UP001152797"/>
    </source>
</evidence>
<evidence type="ECO:0000256" key="2">
    <source>
        <dbReference type="SAM" id="MobiDB-lite"/>
    </source>
</evidence>
<feature type="compositionally biased region" description="Polar residues" evidence="2">
    <location>
        <begin position="492"/>
        <end position="516"/>
    </location>
</feature>
<feature type="compositionally biased region" description="Low complexity" evidence="2">
    <location>
        <begin position="1055"/>
        <end position="1064"/>
    </location>
</feature>
<keyword evidence="1" id="KW-0539">Nucleus</keyword>
<keyword evidence="7" id="KW-1185">Reference proteome</keyword>
<comment type="caution">
    <text evidence="4">The sequence shown here is derived from an EMBL/GenBank/DDBJ whole genome shotgun (WGS) entry which is preliminary data.</text>
</comment>
<evidence type="ECO:0000313" key="4">
    <source>
        <dbReference type="EMBL" id="CAI4020502.1"/>
    </source>
</evidence>
<feature type="compositionally biased region" description="Polar residues" evidence="2">
    <location>
        <begin position="1006"/>
        <end position="1021"/>
    </location>
</feature>
<dbReference type="GO" id="GO:0003677">
    <property type="term" value="F:DNA binding"/>
    <property type="evidence" value="ECO:0007669"/>
    <property type="project" value="UniProtKB-UniRule"/>
</dbReference>
<proteinExistence type="predicted"/>
<reference evidence="4" key="1">
    <citation type="submission" date="2022-10" db="EMBL/GenBank/DDBJ databases">
        <authorList>
            <person name="Chen Y."/>
            <person name="Dougan E. K."/>
            <person name="Chan C."/>
            <person name="Rhodes N."/>
            <person name="Thang M."/>
        </authorList>
    </citation>
    <scope>NUCLEOTIDE SEQUENCE</scope>
</reference>
<feature type="region of interest" description="Disordered" evidence="2">
    <location>
        <begin position="761"/>
        <end position="794"/>
    </location>
</feature>
<feature type="compositionally biased region" description="Basic and acidic residues" evidence="2">
    <location>
        <begin position="764"/>
        <end position="773"/>
    </location>
</feature>
<feature type="region of interest" description="Disordered" evidence="2">
    <location>
        <begin position="76"/>
        <end position="140"/>
    </location>
</feature>
<feature type="region of interest" description="Disordered" evidence="2">
    <location>
        <begin position="492"/>
        <end position="529"/>
    </location>
</feature>
<feature type="region of interest" description="Disordered" evidence="2">
    <location>
        <begin position="365"/>
        <end position="393"/>
    </location>
</feature>
<dbReference type="PROSITE" id="PS50118">
    <property type="entry name" value="HMG_BOX_2"/>
    <property type="match status" value="2"/>
</dbReference>
<dbReference type="InterPro" id="IPR036910">
    <property type="entry name" value="HMG_box_dom_sf"/>
</dbReference>
<evidence type="ECO:0000256" key="1">
    <source>
        <dbReference type="PROSITE-ProRule" id="PRU00267"/>
    </source>
</evidence>
<protein>
    <submittedName>
        <fullName evidence="6">High mobility group-T protein (HMG-T) (HMG-T1) (HMG-1)</fullName>
    </submittedName>
</protein>
<feature type="domain" description="HMG box" evidence="3">
    <location>
        <begin position="7"/>
        <end position="75"/>
    </location>
</feature>
<dbReference type="EMBL" id="CAMXCT030006814">
    <property type="protein sequence ID" value="CAL4807814.1"/>
    <property type="molecule type" value="Genomic_DNA"/>
</dbReference>